<dbReference type="InterPro" id="IPR050669">
    <property type="entry name" value="Hemerythrin"/>
</dbReference>
<dbReference type="AlphaFoldDB" id="A0A2N5X8E6"/>
<keyword evidence="4" id="KW-0408">Iron</keyword>
<dbReference type="GO" id="GO:0005344">
    <property type="term" value="F:oxygen carrier activity"/>
    <property type="evidence" value="ECO:0007669"/>
    <property type="project" value="UniProtKB-KW"/>
</dbReference>
<organism evidence="6 7">
    <name type="scientific">Pseudohalioglobus lutimaris</name>
    <dbReference type="NCBI Taxonomy" id="1737061"/>
    <lineage>
        <taxon>Bacteria</taxon>
        <taxon>Pseudomonadati</taxon>
        <taxon>Pseudomonadota</taxon>
        <taxon>Gammaproteobacteria</taxon>
        <taxon>Cellvibrionales</taxon>
        <taxon>Halieaceae</taxon>
        <taxon>Pseudohalioglobus</taxon>
    </lineage>
</organism>
<dbReference type="RefSeq" id="WP_101517011.1">
    <property type="nucleotide sequence ID" value="NZ_PKUS01000001.1"/>
</dbReference>
<dbReference type="EMBL" id="PKUS01000001">
    <property type="protein sequence ID" value="PLW70755.1"/>
    <property type="molecule type" value="Genomic_DNA"/>
</dbReference>
<comment type="caution">
    <text evidence="6">The sequence shown here is derived from an EMBL/GenBank/DDBJ whole genome shotgun (WGS) entry which is preliminary data.</text>
</comment>
<protein>
    <recommendedName>
        <fullName evidence="5">Hemerythrin-like domain-containing protein</fullName>
    </recommendedName>
</protein>
<dbReference type="CDD" id="cd12107">
    <property type="entry name" value="Hemerythrin"/>
    <property type="match status" value="1"/>
</dbReference>
<evidence type="ECO:0000259" key="5">
    <source>
        <dbReference type="Pfam" id="PF01814"/>
    </source>
</evidence>
<reference evidence="6 7" key="1">
    <citation type="submission" date="2018-01" db="EMBL/GenBank/DDBJ databases">
        <title>The draft genome sequence of Halioglobus lutimaris HF004.</title>
        <authorList>
            <person name="Du Z.-J."/>
            <person name="Shi M.-J."/>
        </authorList>
    </citation>
    <scope>NUCLEOTIDE SEQUENCE [LARGE SCALE GENOMIC DNA]</scope>
    <source>
        <strain evidence="6 7">HF004</strain>
    </source>
</reference>
<evidence type="ECO:0000313" key="6">
    <source>
        <dbReference type="EMBL" id="PLW70755.1"/>
    </source>
</evidence>
<dbReference type="SUPFAM" id="SSF47188">
    <property type="entry name" value="Hemerythrin-like"/>
    <property type="match status" value="1"/>
</dbReference>
<keyword evidence="2" id="KW-0813">Transport</keyword>
<dbReference type="Pfam" id="PF01814">
    <property type="entry name" value="Hemerythrin"/>
    <property type="match status" value="1"/>
</dbReference>
<dbReference type="Gene3D" id="1.20.120.50">
    <property type="entry name" value="Hemerythrin-like"/>
    <property type="match status" value="1"/>
</dbReference>
<dbReference type="InterPro" id="IPR012827">
    <property type="entry name" value="Hemerythrin_metal-bd"/>
</dbReference>
<dbReference type="GO" id="GO:0046872">
    <property type="term" value="F:metal ion binding"/>
    <property type="evidence" value="ECO:0007669"/>
    <property type="project" value="UniProtKB-KW"/>
</dbReference>
<evidence type="ECO:0000256" key="2">
    <source>
        <dbReference type="ARBA" id="ARBA00022621"/>
    </source>
</evidence>
<dbReference type="NCBIfam" id="TIGR02481">
    <property type="entry name" value="hemeryth_dom"/>
    <property type="match status" value="1"/>
</dbReference>
<evidence type="ECO:0000256" key="3">
    <source>
        <dbReference type="ARBA" id="ARBA00022723"/>
    </source>
</evidence>
<keyword evidence="2" id="KW-0561">Oxygen transport</keyword>
<name>A0A2N5X8E6_9GAMM</name>
<keyword evidence="7" id="KW-1185">Reference proteome</keyword>
<dbReference type="PANTHER" id="PTHR37164:SF1">
    <property type="entry name" value="BACTERIOHEMERYTHRIN"/>
    <property type="match status" value="1"/>
</dbReference>
<dbReference type="Proteomes" id="UP000235005">
    <property type="component" value="Unassembled WGS sequence"/>
</dbReference>
<evidence type="ECO:0000313" key="7">
    <source>
        <dbReference type="Proteomes" id="UP000235005"/>
    </source>
</evidence>
<dbReference type="PROSITE" id="PS00550">
    <property type="entry name" value="HEMERYTHRINS"/>
    <property type="match status" value="1"/>
</dbReference>
<sequence>MRKTSDLIWQDAQHQVLFEILDLIGQPDSGSAVVLQLQQYAETHFTLEEQYMEMLSYPGIDAHRRAHDEFREEIATLPCADDFDVAFRQVVSTYLTEWLKRHVFGIDKELESFILESSFK</sequence>
<dbReference type="PANTHER" id="PTHR37164">
    <property type="entry name" value="BACTERIOHEMERYTHRIN"/>
    <property type="match status" value="1"/>
</dbReference>
<evidence type="ECO:0000256" key="4">
    <source>
        <dbReference type="ARBA" id="ARBA00023004"/>
    </source>
</evidence>
<proteinExistence type="inferred from homology"/>
<dbReference type="OrthoDB" id="9813903at2"/>
<accession>A0A2N5X8E6</accession>
<evidence type="ECO:0000256" key="1">
    <source>
        <dbReference type="ARBA" id="ARBA00010587"/>
    </source>
</evidence>
<comment type="similarity">
    <text evidence="1">Belongs to the hemerythrin family.</text>
</comment>
<feature type="domain" description="Hemerythrin-like" evidence="5">
    <location>
        <begin position="11"/>
        <end position="110"/>
    </location>
</feature>
<dbReference type="InterPro" id="IPR016131">
    <property type="entry name" value="Haemerythrin_Fe_BS"/>
</dbReference>
<gene>
    <name evidence="6" type="ORF">C0039_01075</name>
</gene>
<keyword evidence="3" id="KW-0479">Metal-binding</keyword>
<dbReference type="InterPro" id="IPR012312">
    <property type="entry name" value="Hemerythrin-like"/>
</dbReference>
<dbReference type="InterPro" id="IPR035938">
    <property type="entry name" value="Hemerythrin-like_sf"/>
</dbReference>